<dbReference type="SUPFAM" id="SSF103032">
    <property type="entry name" value="Hypothetical protein YwqG"/>
    <property type="match status" value="1"/>
</dbReference>
<dbReference type="Gene3D" id="2.30.320.10">
    <property type="entry name" value="YwqG-like"/>
    <property type="match status" value="2"/>
</dbReference>
<dbReference type="EMBL" id="CATOUU010001123">
    <property type="protein sequence ID" value="CAI9973460.1"/>
    <property type="molecule type" value="Genomic_DNA"/>
</dbReference>
<dbReference type="PANTHER" id="PTHR36436">
    <property type="entry name" value="SLL5081 PROTEIN"/>
    <property type="match status" value="1"/>
</dbReference>
<proteinExistence type="predicted"/>
<sequence>MSSVKKNIKKAESLAKFQIELKIIPHIASPTGSQLGGSPFVPKSLDFARDTAGEILPLFCQINFANMPAILDFPKSGLFQMFVSGGELDEAVNEAVVFRYLKAEQLLEESRDMSAYKTQAPWMLVDSTVKSITGVKKDYKIRSKHTIGGRPNFVQEKVYEDHVNFLQFDSEDGIMVGENGIMHVFVTNEDLEELNFDNAEFHFDCC</sequence>
<dbReference type="InterPro" id="IPR035948">
    <property type="entry name" value="YwqG-like_sf"/>
</dbReference>
<comment type="caution">
    <text evidence="1">The sequence shown here is derived from an EMBL/GenBank/DDBJ whole genome shotgun (WGS) entry which is preliminary data.</text>
</comment>
<dbReference type="EMBL" id="CAXDID020000325">
    <property type="protein sequence ID" value="CAL6077312.1"/>
    <property type="molecule type" value="Genomic_DNA"/>
</dbReference>
<accession>A0AA86RVQ8</accession>
<evidence type="ECO:0000313" key="2">
    <source>
        <dbReference type="EMBL" id="CAL6077312.1"/>
    </source>
</evidence>
<dbReference type="Proteomes" id="UP001642409">
    <property type="component" value="Unassembled WGS sequence"/>
</dbReference>
<dbReference type="AlphaFoldDB" id="A0AA86RVQ8"/>
<organism evidence="1">
    <name type="scientific">Hexamita inflata</name>
    <dbReference type="NCBI Taxonomy" id="28002"/>
    <lineage>
        <taxon>Eukaryota</taxon>
        <taxon>Metamonada</taxon>
        <taxon>Diplomonadida</taxon>
        <taxon>Hexamitidae</taxon>
        <taxon>Hexamitinae</taxon>
        <taxon>Hexamita</taxon>
    </lineage>
</organism>
<evidence type="ECO:0000313" key="3">
    <source>
        <dbReference type="Proteomes" id="UP001642409"/>
    </source>
</evidence>
<dbReference type="Pfam" id="PF09234">
    <property type="entry name" value="DUF1963"/>
    <property type="match status" value="1"/>
</dbReference>
<dbReference type="InterPro" id="IPR015315">
    <property type="entry name" value="DUF1963"/>
</dbReference>
<evidence type="ECO:0008006" key="4">
    <source>
        <dbReference type="Google" id="ProtNLM"/>
    </source>
</evidence>
<dbReference type="PANTHER" id="PTHR36436:SF6">
    <property type="entry name" value="SLL5081 PROTEIN"/>
    <property type="match status" value="1"/>
</dbReference>
<reference evidence="2 3" key="2">
    <citation type="submission" date="2024-07" db="EMBL/GenBank/DDBJ databases">
        <authorList>
            <person name="Akdeniz Z."/>
        </authorList>
    </citation>
    <scope>NUCLEOTIDE SEQUENCE [LARGE SCALE GENOMIC DNA]</scope>
</reference>
<name>A0AA86RVQ8_9EUKA</name>
<keyword evidence="3" id="KW-1185">Reference proteome</keyword>
<gene>
    <name evidence="2" type="ORF">HINF_LOCUS58197</name>
    <name evidence="1" type="ORF">HINF_LOCUS61105</name>
</gene>
<protein>
    <recommendedName>
        <fullName evidence="4">DUF1963 domain-containing protein</fullName>
    </recommendedName>
</protein>
<reference evidence="1" key="1">
    <citation type="submission" date="2023-06" db="EMBL/GenBank/DDBJ databases">
        <authorList>
            <person name="Kurt Z."/>
        </authorList>
    </citation>
    <scope>NUCLEOTIDE SEQUENCE</scope>
</reference>
<evidence type="ECO:0000313" key="1">
    <source>
        <dbReference type="EMBL" id="CAI9973460.1"/>
    </source>
</evidence>